<evidence type="ECO:0000256" key="1">
    <source>
        <dbReference type="SAM" id="MobiDB-lite"/>
    </source>
</evidence>
<name>A0A2V0NM46_9CHLO</name>
<dbReference type="InterPro" id="IPR036866">
    <property type="entry name" value="RibonucZ/Hydroxyglut_hydro"/>
</dbReference>
<organism evidence="2 3">
    <name type="scientific">Raphidocelis subcapitata</name>
    <dbReference type="NCBI Taxonomy" id="307507"/>
    <lineage>
        <taxon>Eukaryota</taxon>
        <taxon>Viridiplantae</taxon>
        <taxon>Chlorophyta</taxon>
        <taxon>core chlorophytes</taxon>
        <taxon>Chlorophyceae</taxon>
        <taxon>CS clade</taxon>
        <taxon>Sphaeropleales</taxon>
        <taxon>Selenastraceae</taxon>
        <taxon>Raphidocelis</taxon>
    </lineage>
</organism>
<comment type="caution">
    <text evidence="2">The sequence shown here is derived from an EMBL/GenBank/DDBJ whole genome shotgun (WGS) entry which is preliminary data.</text>
</comment>
<dbReference type="Pfam" id="PF14234">
    <property type="entry name" value="DUF4336"/>
    <property type="match status" value="1"/>
</dbReference>
<evidence type="ECO:0008006" key="4">
    <source>
        <dbReference type="Google" id="ProtNLM"/>
    </source>
</evidence>
<sequence>MQAQQAVRHCGRRAAGQPASVAPRTPTLRRRRAACECVAAAPRSSGAPRRVRCAAASTDTAVVDERRVFSGVPLPPVGAKATQLVEVKPGLLWALRQDFPEAGPASIWLNCSVAKLSSGGLLVYSPVAPTPEMLDALRSLPGAVEHIVAPSMSPEHWLYVNATAAAFPDATVWVCPGLTEVNLPGIGDAKISAGPRVRTIGPDMTAALGGEVDFALFVGPLGLFKEAVLYARNARAIFSGDLFFGAFEDEGMPTALQRRIGGVVGIYKRIGCPVAFLQMLLKRDEGREWAAKVAGWDFDTATGGHLSAGINKDRYGVDGREAFMESFKFMLQ</sequence>
<evidence type="ECO:0000313" key="2">
    <source>
        <dbReference type="EMBL" id="GBF88548.1"/>
    </source>
</evidence>
<keyword evidence="3" id="KW-1185">Reference proteome</keyword>
<dbReference type="PANTHER" id="PTHR33835:SF1">
    <property type="entry name" value="METALLO-BETA-LACTAMASE DOMAIN-CONTAINING PROTEIN"/>
    <property type="match status" value="1"/>
</dbReference>
<dbReference type="PANTHER" id="PTHR33835">
    <property type="entry name" value="YALI0C07656P"/>
    <property type="match status" value="1"/>
</dbReference>
<protein>
    <recommendedName>
        <fullName evidence="4">DUF4336 domain-containing protein</fullName>
    </recommendedName>
</protein>
<dbReference type="OrthoDB" id="421671at2759"/>
<feature type="region of interest" description="Disordered" evidence="1">
    <location>
        <begin position="1"/>
        <end position="26"/>
    </location>
</feature>
<reference evidence="2 3" key="1">
    <citation type="journal article" date="2018" name="Sci. Rep.">
        <title>Raphidocelis subcapitata (=Pseudokirchneriella subcapitata) provides an insight into genome evolution and environmental adaptations in the Sphaeropleales.</title>
        <authorList>
            <person name="Suzuki S."/>
            <person name="Yamaguchi H."/>
            <person name="Nakajima N."/>
            <person name="Kawachi M."/>
        </authorList>
    </citation>
    <scope>NUCLEOTIDE SEQUENCE [LARGE SCALE GENOMIC DNA]</scope>
    <source>
        <strain evidence="2 3">NIES-35</strain>
    </source>
</reference>
<dbReference type="STRING" id="307507.A0A2V0NM46"/>
<dbReference type="InterPro" id="IPR025638">
    <property type="entry name" value="DUF4336"/>
</dbReference>
<evidence type="ECO:0000313" key="3">
    <source>
        <dbReference type="Proteomes" id="UP000247498"/>
    </source>
</evidence>
<dbReference type="Proteomes" id="UP000247498">
    <property type="component" value="Unassembled WGS sequence"/>
</dbReference>
<gene>
    <name evidence="2" type="ORF">Rsub_01263</name>
</gene>
<dbReference type="EMBL" id="BDRX01000005">
    <property type="protein sequence ID" value="GBF88548.1"/>
    <property type="molecule type" value="Genomic_DNA"/>
</dbReference>
<dbReference type="AlphaFoldDB" id="A0A2V0NM46"/>
<proteinExistence type="predicted"/>
<dbReference type="InParanoid" id="A0A2V0NM46"/>
<dbReference type="SUPFAM" id="SSF56281">
    <property type="entry name" value="Metallo-hydrolase/oxidoreductase"/>
    <property type="match status" value="1"/>
</dbReference>
<accession>A0A2V0NM46</accession>